<dbReference type="EMBL" id="CAHIKZ030001398">
    <property type="protein sequence ID" value="CAE1262800.1"/>
    <property type="molecule type" value="Genomic_DNA"/>
</dbReference>
<dbReference type="InterPro" id="IPR045827">
    <property type="entry name" value="VCPIP1_N"/>
</dbReference>
<feature type="domain" description="OTU" evidence="8">
    <location>
        <begin position="165"/>
        <end position="318"/>
    </location>
</feature>
<evidence type="ECO:0000313" key="10">
    <source>
        <dbReference type="Proteomes" id="UP000597762"/>
    </source>
</evidence>
<dbReference type="AlphaFoldDB" id="A0A812CEK3"/>
<evidence type="ECO:0000256" key="4">
    <source>
        <dbReference type="ARBA" id="ARBA00022786"/>
    </source>
</evidence>
<evidence type="ECO:0000259" key="8">
    <source>
        <dbReference type="PROSITE" id="PS50802"/>
    </source>
</evidence>
<dbReference type="GO" id="GO:0071108">
    <property type="term" value="P:protein K48-linked deubiquitination"/>
    <property type="evidence" value="ECO:0007669"/>
    <property type="project" value="TreeGrafter"/>
</dbReference>
<reference evidence="9" key="1">
    <citation type="submission" date="2021-01" db="EMBL/GenBank/DDBJ databases">
        <authorList>
            <person name="Li R."/>
            <person name="Bekaert M."/>
        </authorList>
    </citation>
    <scope>NUCLEOTIDE SEQUENCE</scope>
    <source>
        <strain evidence="9">Farmed</strain>
    </source>
</reference>
<keyword evidence="5 9" id="KW-0378">Hydrolase</keyword>
<gene>
    <name evidence="9" type="ORF">SPHA_33397</name>
</gene>
<dbReference type="Pfam" id="PF19437">
    <property type="entry name" value="VCIP135_N"/>
    <property type="match status" value="2"/>
</dbReference>
<dbReference type="InterPro" id="IPR048857">
    <property type="entry name" value="OTU1_Ubl"/>
</dbReference>
<evidence type="ECO:0000313" key="9">
    <source>
        <dbReference type="EMBL" id="CAE1262800.1"/>
    </source>
</evidence>
<dbReference type="GO" id="GO:0004843">
    <property type="term" value="F:cysteine-type deubiquitinase activity"/>
    <property type="evidence" value="ECO:0007669"/>
    <property type="project" value="UniProtKB-EC"/>
</dbReference>
<dbReference type="EC" id="3.4.19.12" evidence="2"/>
<name>A0A812CEK3_ACAPH</name>
<dbReference type="GO" id="GO:0090168">
    <property type="term" value="P:Golgi reassembly"/>
    <property type="evidence" value="ECO:0007669"/>
    <property type="project" value="TreeGrafter"/>
</dbReference>
<dbReference type="GO" id="GO:0016567">
    <property type="term" value="P:protein ubiquitination"/>
    <property type="evidence" value="ECO:0007669"/>
    <property type="project" value="InterPro"/>
</dbReference>
<dbReference type="Proteomes" id="UP000597762">
    <property type="component" value="Unassembled WGS sequence"/>
</dbReference>
<comment type="catalytic activity">
    <reaction evidence="1">
        <text>Thiol-dependent hydrolysis of ester, thioester, amide, peptide and isopeptide bonds formed by the C-terminal Gly of ubiquitin (a 76-residue protein attached to proteins as an intracellular targeting signal).</text>
        <dbReference type="EC" id="3.4.19.12"/>
    </reaction>
</comment>
<evidence type="ECO:0000256" key="6">
    <source>
        <dbReference type="ARBA" id="ARBA00022807"/>
    </source>
</evidence>
<keyword evidence="3" id="KW-0645">Protease</keyword>
<dbReference type="SUPFAM" id="SSF54236">
    <property type="entry name" value="Ubiquitin-like"/>
    <property type="match status" value="1"/>
</dbReference>
<keyword evidence="10" id="KW-1185">Reference proteome</keyword>
<dbReference type="GO" id="GO:0006508">
    <property type="term" value="P:proteolysis"/>
    <property type="evidence" value="ECO:0007669"/>
    <property type="project" value="UniProtKB-KW"/>
</dbReference>
<dbReference type="PANTHER" id="PTHR14843">
    <property type="entry name" value="DEUBIQUITINATING PROTEIN VCIP135"/>
    <property type="match status" value="1"/>
</dbReference>
<dbReference type="GO" id="GO:0035871">
    <property type="term" value="P:protein K11-linked deubiquitination"/>
    <property type="evidence" value="ECO:0007669"/>
    <property type="project" value="TreeGrafter"/>
</dbReference>
<dbReference type="InterPro" id="IPR029071">
    <property type="entry name" value="Ubiquitin-like_domsf"/>
</dbReference>
<dbReference type="CDD" id="cd22769">
    <property type="entry name" value="OTU_VCIP135"/>
    <property type="match status" value="1"/>
</dbReference>
<comment type="caution">
    <text evidence="9">The sequence shown here is derived from an EMBL/GenBank/DDBJ whole genome shotgun (WGS) entry which is preliminary data.</text>
</comment>
<organism evidence="9 10">
    <name type="scientific">Acanthosepion pharaonis</name>
    <name type="common">Pharaoh cuttlefish</name>
    <name type="synonym">Sepia pharaonis</name>
    <dbReference type="NCBI Taxonomy" id="158019"/>
    <lineage>
        <taxon>Eukaryota</taxon>
        <taxon>Metazoa</taxon>
        <taxon>Spiralia</taxon>
        <taxon>Lophotrochozoa</taxon>
        <taxon>Mollusca</taxon>
        <taxon>Cephalopoda</taxon>
        <taxon>Coleoidea</taxon>
        <taxon>Decapodiformes</taxon>
        <taxon>Sepiida</taxon>
        <taxon>Sepiina</taxon>
        <taxon>Sepiidae</taxon>
        <taxon>Acanthosepion</taxon>
    </lineage>
</organism>
<proteinExistence type="predicted"/>
<evidence type="ECO:0000256" key="7">
    <source>
        <dbReference type="SAM" id="MobiDB-lite"/>
    </source>
</evidence>
<feature type="region of interest" description="Disordered" evidence="7">
    <location>
        <begin position="580"/>
        <end position="600"/>
    </location>
</feature>
<accession>A0A812CEK3</accession>
<evidence type="ECO:0000256" key="5">
    <source>
        <dbReference type="ARBA" id="ARBA00022801"/>
    </source>
</evidence>
<dbReference type="Gene3D" id="3.90.70.80">
    <property type="match status" value="1"/>
</dbReference>
<sequence length="1004" mass="112985">MTEKTYSSCLKVLDMKTMTRKLLSVSCPNVYCKENLVFASDATTVYCQSCGEQHKKETITDVFSFHESKKPGDTKVNGISCYMCKLLSPLLTRYGMTKDTGEAKLLSQMGKGEIFDCSRLSSRAFLIEPCNLNVPGYGCDTTGSLDYLAETLCEIKKANANDERLVPIHADGDGHCLVHAISRALVGRELFWHALRENLQLHFQEKLELYKMHFQDFIYLSEWQEIIDECKPDFVPREGELLGLRNIHIFGLANVLKRPIVLLDSIDGMNSSGDYSGVFLPALCNKQECLDKDGQLNKPLCIAWSSSGRNHYIPLVGIEGKPAPRLPRSMLQKAWGMPVNIINEYVNFDENGCCTIGGNKLSDRYIRKLIDAMEKVYYEKNLVQPSLVADTYQLLRRDSVIDSMKPDTVMHICKQLIQQCQLYRCLNCKSLNNCNIPQDRFINTGQLEVVLRESYIKDIVCEDCKVNRLRLVKANGNICYQNGDLVSNPQGNKYYWNGIFYNNLPQVLPLTLEWKNKNIAVKVLWFENESDASLDSNAYEIGQQLVHEHFPGEFNTESLVTSLVNQILELTKIKDSRLAATAAHPETDSGDSTHLLPGRDEKDSCTEFKQEVLSEKASLFMQTLDSAILSDAVREQKSRSVVSGPQQTKQIHSATEKVENQIGAVGKPEPQEEIPKPVLTQKSSQIKSATPKPSPCKTLLPAASKVKCPPTKNIRLSTSTGQKILLSLEKDVSFEELQALITKKLGIPANRQKIRMGFPPRQFTPATKNEQVPLNHGDRLEVEILPDFDAGSDKLLVAADQQGKDIWSYIQEFPNFFHKDGIIYNLMQQTKHKVNGTHFTIPFLPGKTFCYSASNDVVQICLQTYGHFNVEPDIERKARNFYLTSNQPCHYHLTHSNNQIHSQYPRTQGFFSGPGQILMSQCEEAQMTLSPGKKDSDAEHKNISSYQRLGPGFSILGGEMSNVTNASLEKIQALAANIDPFLNFTKDQDADDLQGEKQNQMETT</sequence>
<dbReference type="CDD" id="cd17059">
    <property type="entry name" value="Ubl_OTU1"/>
    <property type="match status" value="1"/>
</dbReference>
<dbReference type="InterPro" id="IPR003323">
    <property type="entry name" value="OTU_dom"/>
</dbReference>
<dbReference type="GO" id="GO:0016320">
    <property type="term" value="P:endoplasmic reticulum membrane fusion"/>
    <property type="evidence" value="ECO:0007669"/>
    <property type="project" value="TreeGrafter"/>
</dbReference>
<dbReference type="Pfam" id="PF21403">
    <property type="entry name" value="OTU1_UBXL"/>
    <property type="match status" value="1"/>
</dbReference>
<protein>
    <recommendedName>
        <fullName evidence="2">ubiquitinyl hydrolase 1</fullName>
        <ecNumber evidence="2">3.4.19.12</ecNumber>
    </recommendedName>
</protein>
<evidence type="ECO:0000256" key="3">
    <source>
        <dbReference type="ARBA" id="ARBA00022670"/>
    </source>
</evidence>
<keyword evidence="4" id="KW-0833">Ubl conjugation pathway</keyword>
<dbReference type="PANTHER" id="PTHR14843:SF2">
    <property type="entry name" value="DEUBIQUITINATING PROTEIN VCPIP1"/>
    <property type="match status" value="1"/>
</dbReference>
<dbReference type="PROSITE" id="PS50802">
    <property type="entry name" value="OTU"/>
    <property type="match status" value="1"/>
</dbReference>
<dbReference type="Gene3D" id="3.10.20.90">
    <property type="entry name" value="Phosphatidylinositol 3-kinase Catalytic Subunit, Chain A, domain 1"/>
    <property type="match status" value="1"/>
</dbReference>
<evidence type="ECO:0000256" key="1">
    <source>
        <dbReference type="ARBA" id="ARBA00000707"/>
    </source>
</evidence>
<dbReference type="FunFam" id="3.90.70.80:FF:000004">
    <property type="entry name" value="deubiquitinating protein VCIP135 isoform X2"/>
    <property type="match status" value="1"/>
</dbReference>
<dbReference type="InterPro" id="IPR039087">
    <property type="entry name" value="VCPIP1"/>
</dbReference>
<dbReference type="OrthoDB" id="10012024at2759"/>
<keyword evidence="6" id="KW-0788">Thiol protease</keyword>
<evidence type="ECO:0000256" key="2">
    <source>
        <dbReference type="ARBA" id="ARBA00012759"/>
    </source>
</evidence>
<dbReference type="Pfam" id="PF02338">
    <property type="entry name" value="OTU"/>
    <property type="match status" value="1"/>
</dbReference>